<dbReference type="Proteomes" id="UP000663859">
    <property type="component" value="Unassembled WGS sequence"/>
</dbReference>
<proteinExistence type="predicted"/>
<accession>A0A8J2BIX0</accession>
<sequence length="169" mass="18609">MTLRTKLDAPWPKRTPERIPLSLGSRRFFLEKVFFGRRRVRRPCGLEEGLAGGAEELRLCARVARQDRGQPVLLSHGNPGGEPIGLQLRLPDGWENPSQYLVLKGVRLAYGQEAILQALATSRIASAPTKRGELVRKREGSALDLPLSGRRAREGGCLPSGRSADTFPC</sequence>
<keyword evidence="2" id="KW-1185">Reference proteome</keyword>
<protein>
    <submittedName>
        <fullName evidence="1">Uncharacterized protein</fullName>
    </submittedName>
</protein>
<dbReference type="AlphaFoldDB" id="A0A8J2BIX0"/>
<gene>
    <name evidence="1" type="ORF">MPNT_190015</name>
</gene>
<reference evidence="1" key="1">
    <citation type="submission" date="2021-02" db="EMBL/GenBank/DDBJ databases">
        <authorList>
            <person name="Cremers G."/>
            <person name="Picone N."/>
        </authorList>
    </citation>
    <scope>NUCLEOTIDE SEQUENCE</scope>
    <source>
        <strain evidence="1">PQ17</strain>
    </source>
</reference>
<evidence type="ECO:0000313" key="1">
    <source>
        <dbReference type="EMBL" id="CAF0695357.1"/>
    </source>
</evidence>
<comment type="caution">
    <text evidence="1">The sequence shown here is derived from an EMBL/GenBank/DDBJ whole genome shotgun (WGS) entry which is preliminary data.</text>
</comment>
<evidence type="ECO:0000313" key="2">
    <source>
        <dbReference type="Proteomes" id="UP000663859"/>
    </source>
</evidence>
<organism evidence="1 2">
    <name type="scientific">Candidatus Methylacidithermus pantelleriae</name>
    <dbReference type="NCBI Taxonomy" id="2744239"/>
    <lineage>
        <taxon>Bacteria</taxon>
        <taxon>Pseudomonadati</taxon>
        <taxon>Verrucomicrobiota</taxon>
        <taxon>Methylacidiphilae</taxon>
        <taxon>Methylacidiphilales</taxon>
        <taxon>Methylacidiphilaceae</taxon>
        <taxon>Candidatus Methylacidithermus</taxon>
    </lineage>
</organism>
<dbReference type="EMBL" id="CAJNOB010000011">
    <property type="protein sequence ID" value="CAF0695357.1"/>
    <property type="molecule type" value="Genomic_DNA"/>
</dbReference>
<name>A0A8J2BIX0_9BACT</name>